<dbReference type="PANTHER" id="PTHR24421:SF10">
    <property type="entry name" value="NITRATE_NITRITE SENSOR PROTEIN NARQ"/>
    <property type="match status" value="1"/>
</dbReference>
<keyword evidence="4" id="KW-0808">Transferase</keyword>
<dbReference type="Gene3D" id="3.40.50.2300">
    <property type="match status" value="1"/>
</dbReference>
<dbReference type="PANTHER" id="PTHR24421">
    <property type="entry name" value="NITRATE/NITRITE SENSOR PROTEIN NARX-RELATED"/>
    <property type="match status" value="1"/>
</dbReference>
<reference evidence="12 13" key="1">
    <citation type="submission" date="2019-03" db="EMBL/GenBank/DDBJ databases">
        <title>Genomic Encyclopedia of Type Strains, Phase IV (KMG-IV): sequencing the most valuable type-strain genomes for metagenomic binning, comparative biology and taxonomic classification.</title>
        <authorList>
            <person name="Goeker M."/>
        </authorList>
    </citation>
    <scope>NUCLEOTIDE SEQUENCE [LARGE SCALE GENOMIC DNA]</scope>
    <source>
        <strain evidence="12 13">DSM 28697</strain>
    </source>
</reference>
<dbReference type="PROSITE" id="PS50110">
    <property type="entry name" value="RESPONSE_REGULATORY"/>
    <property type="match status" value="1"/>
</dbReference>
<dbReference type="CDD" id="cd16917">
    <property type="entry name" value="HATPase_UhpB-NarQ-NarX-like"/>
    <property type="match status" value="1"/>
</dbReference>
<dbReference type="Pfam" id="PF07730">
    <property type="entry name" value="HisKA_3"/>
    <property type="match status" value="1"/>
</dbReference>
<dbReference type="SUPFAM" id="SSF52172">
    <property type="entry name" value="CheY-like"/>
    <property type="match status" value="1"/>
</dbReference>
<dbReference type="SUPFAM" id="SSF55874">
    <property type="entry name" value="ATPase domain of HSP90 chaperone/DNA topoisomerase II/histidine kinase"/>
    <property type="match status" value="1"/>
</dbReference>
<feature type="domain" description="Response regulatory" evidence="11">
    <location>
        <begin position="37"/>
        <end position="161"/>
    </location>
</feature>
<dbReference type="GO" id="GO:0016020">
    <property type="term" value="C:membrane"/>
    <property type="evidence" value="ECO:0007669"/>
    <property type="project" value="InterPro"/>
</dbReference>
<dbReference type="InterPro" id="IPR011006">
    <property type="entry name" value="CheY-like_superfamily"/>
</dbReference>
<evidence type="ECO:0000256" key="6">
    <source>
        <dbReference type="ARBA" id="ARBA00022777"/>
    </source>
</evidence>
<accession>A0A4R6U5K7</accession>
<keyword evidence="7" id="KW-0067">ATP-binding</keyword>
<evidence type="ECO:0000256" key="1">
    <source>
        <dbReference type="ARBA" id="ARBA00000085"/>
    </source>
</evidence>
<evidence type="ECO:0000256" key="4">
    <source>
        <dbReference type="ARBA" id="ARBA00022679"/>
    </source>
</evidence>
<evidence type="ECO:0000256" key="7">
    <source>
        <dbReference type="ARBA" id="ARBA00022840"/>
    </source>
</evidence>
<dbReference type="InterPro" id="IPR036890">
    <property type="entry name" value="HATPase_C_sf"/>
</dbReference>
<evidence type="ECO:0000313" key="13">
    <source>
        <dbReference type="Proteomes" id="UP000295632"/>
    </source>
</evidence>
<dbReference type="GO" id="GO:0005524">
    <property type="term" value="F:ATP binding"/>
    <property type="evidence" value="ECO:0007669"/>
    <property type="project" value="UniProtKB-KW"/>
</dbReference>
<dbReference type="Gene3D" id="3.30.565.10">
    <property type="entry name" value="Histidine kinase-like ATPase, C-terminal domain"/>
    <property type="match status" value="1"/>
</dbReference>
<gene>
    <name evidence="12" type="ORF">EV213_105178</name>
</gene>
<dbReference type="Proteomes" id="UP000295632">
    <property type="component" value="Unassembled WGS sequence"/>
</dbReference>
<keyword evidence="5" id="KW-0547">Nucleotide-binding</keyword>
<organism evidence="12 13">
    <name type="scientific">Aureibacillus halotolerans</name>
    <dbReference type="NCBI Taxonomy" id="1508390"/>
    <lineage>
        <taxon>Bacteria</taxon>
        <taxon>Bacillati</taxon>
        <taxon>Bacillota</taxon>
        <taxon>Bacilli</taxon>
        <taxon>Bacillales</taxon>
        <taxon>Bacillaceae</taxon>
        <taxon>Aureibacillus</taxon>
    </lineage>
</organism>
<evidence type="ECO:0000256" key="2">
    <source>
        <dbReference type="ARBA" id="ARBA00012438"/>
    </source>
</evidence>
<dbReference type="Pfam" id="PF02518">
    <property type="entry name" value="HATPase_c"/>
    <property type="match status" value="1"/>
</dbReference>
<dbReference type="OrthoDB" id="199946at2"/>
<dbReference type="RefSeq" id="WP_133580020.1">
    <property type="nucleotide sequence ID" value="NZ_SNYJ01000005.1"/>
</dbReference>
<keyword evidence="3 9" id="KW-0597">Phosphoprotein</keyword>
<evidence type="ECO:0000259" key="11">
    <source>
        <dbReference type="PROSITE" id="PS50110"/>
    </source>
</evidence>
<comment type="catalytic activity">
    <reaction evidence="1">
        <text>ATP + protein L-histidine = ADP + protein N-phospho-L-histidine.</text>
        <dbReference type="EC" id="2.7.13.3"/>
    </reaction>
</comment>
<dbReference type="InterPro" id="IPR001789">
    <property type="entry name" value="Sig_transdc_resp-reg_receiver"/>
</dbReference>
<keyword evidence="8" id="KW-0902">Two-component regulatory system</keyword>
<evidence type="ECO:0000256" key="10">
    <source>
        <dbReference type="SAM" id="MobiDB-lite"/>
    </source>
</evidence>
<feature type="region of interest" description="Disordered" evidence="10">
    <location>
        <begin position="1"/>
        <end position="28"/>
    </location>
</feature>
<evidence type="ECO:0000256" key="8">
    <source>
        <dbReference type="ARBA" id="ARBA00023012"/>
    </source>
</evidence>
<protein>
    <recommendedName>
        <fullName evidence="2">histidine kinase</fullName>
        <ecNumber evidence="2">2.7.13.3</ecNumber>
    </recommendedName>
</protein>
<dbReference type="InterPro" id="IPR050482">
    <property type="entry name" value="Sensor_HK_TwoCompSys"/>
</dbReference>
<dbReference type="GO" id="GO:0046983">
    <property type="term" value="F:protein dimerization activity"/>
    <property type="evidence" value="ECO:0007669"/>
    <property type="project" value="InterPro"/>
</dbReference>
<evidence type="ECO:0000256" key="9">
    <source>
        <dbReference type="PROSITE-ProRule" id="PRU00169"/>
    </source>
</evidence>
<feature type="compositionally biased region" description="Basic and acidic residues" evidence="10">
    <location>
        <begin position="1"/>
        <end position="14"/>
    </location>
</feature>
<keyword evidence="6 12" id="KW-0418">Kinase</keyword>
<dbReference type="GO" id="GO:0000155">
    <property type="term" value="F:phosphorelay sensor kinase activity"/>
    <property type="evidence" value="ECO:0007669"/>
    <property type="project" value="InterPro"/>
</dbReference>
<evidence type="ECO:0000256" key="5">
    <source>
        <dbReference type="ARBA" id="ARBA00022741"/>
    </source>
</evidence>
<dbReference type="InterPro" id="IPR003594">
    <property type="entry name" value="HATPase_dom"/>
</dbReference>
<keyword evidence="13" id="KW-1185">Reference proteome</keyword>
<dbReference type="EMBL" id="SNYJ01000005">
    <property type="protein sequence ID" value="TDQ40832.1"/>
    <property type="molecule type" value="Genomic_DNA"/>
</dbReference>
<sequence>MKREASNTSRHSDDMLLNDLWEEDPEETEETSEKAWKFMIIDDEPEVHRVTKMVLNDFYFEGRPVEFISGYSGAEAKRLMASHPETAILLLDAVMEHEAAGIEVVQYVREQLNNHLVRIIFRTGQPGEVPEREVVHRYDINDYKEKTELTAEKLYTTMYSAIRSYRDLVFIDQHNQRLEHLVNERTADLQETNHQLKQSLQQTAEAFAEVAKLEERNRIAHDIHDVVGHALTTTVIQMEAGKRLIAFDPELAQQKLSLAQGLVRQGLQDIRQSVHMLKKEGDAVKLWPMIQKLIMDTELNAQVSVTYKQKAIPELDAPLKKTVYHALQQGLTNGIQHGGATRFWFDVDMQEDSLAFELRDNGKGSETQGFGFGLTALKERVEQQNGRLEFKSSEGKGATLWFAVPVL</sequence>
<evidence type="ECO:0000313" key="12">
    <source>
        <dbReference type="EMBL" id="TDQ40832.1"/>
    </source>
</evidence>
<dbReference type="InterPro" id="IPR011712">
    <property type="entry name" value="Sig_transdc_His_kin_sub3_dim/P"/>
</dbReference>
<name>A0A4R6U5K7_9BACI</name>
<dbReference type="Gene3D" id="1.20.5.1930">
    <property type="match status" value="1"/>
</dbReference>
<feature type="modified residue" description="4-aspartylphosphate" evidence="9">
    <location>
        <position position="92"/>
    </location>
</feature>
<proteinExistence type="predicted"/>
<evidence type="ECO:0000256" key="3">
    <source>
        <dbReference type="ARBA" id="ARBA00022553"/>
    </source>
</evidence>
<comment type="caution">
    <text evidence="12">The sequence shown here is derived from an EMBL/GenBank/DDBJ whole genome shotgun (WGS) entry which is preliminary data.</text>
</comment>
<dbReference type="EC" id="2.7.13.3" evidence="2"/>
<dbReference type="AlphaFoldDB" id="A0A4R6U5K7"/>